<dbReference type="EMBL" id="CP001101">
    <property type="protein sequence ID" value="ACE03324.1"/>
    <property type="molecule type" value="Genomic_DNA"/>
</dbReference>
<dbReference type="SUPFAM" id="SSF53756">
    <property type="entry name" value="UDP-Glycosyltransferase/glycogen phosphorylase"/>
    <property type="match status" value="1"/>
</dbReference>
<dbReference type="InterPro" id="IPR011910">
    <property type="entry name" value="RfaF"/>
</dbReference>
<dbReference type="GO" id="GO:0009244">
    <property type="term" value="P:lipopolysaccharide core region biosynthetic process"/>
    <property type="evidence" value="ECO:0007669"/>
    <property type="project" value="TreeGrafter"/>
</dbReference>
<evidence type="ECO:0000256" key="4">
    <source>
        <dbReference type="ARBA" id="ARBA00044042"/>
    </source>
</evidence>
<dbReference type="InterPro" id="IPR002201">
    <property type="entry name" value="Glyco_trans_9"/>
</dbReference>
<dbReference type="HOGENOM" id="CLU_038371_7_0_10"/>
<dbReference type="Gene3D" id="3.40.50.2000">
    <property type="entry name" value="Glycogen Phosphorylase B"/>
    <property type="match status" value="2"/>
</dbReference>
<dbReference type="PANTHER" id="PTHR30160:SF7">
    <property type="entry name" value="ADP-HEPTOSE--LPS HEPTOSYLTRANSFERASE 2"/>
    <property type="match status" value="1"/>
</dbReference>
<dbReference type="Pfam" id="PF01075">
    <property type="entry name" value="Glyco_transf_9"/>
    <property type="match status" value="1"/>
</dbReference>
<dbReference type="GO" id="GO:0008713">
    <property type="term" value="F:ADP-heptose-lipopolysaccharide heptosyltransferase activity"/>
    <property type="evidence" value="ECO:0007669"/>
    <property type="project" value="UniProtKB-EC"/>
</dbReference>
<dbReference type="CDD" id="cd03789">
    <property type="entry name" value="GT9_LPS_heptosyltransferase"/>
    <property type="match status" value="1"/>
</dbReference>
<dbReference type="PANTHER" id="PTHR30160">
    <property type="entry name" value="TETRAACYLDISACCHARIDE 4'-KINASE-RELATED"/>
    <property type="match status" value="1"/>
</dbReference>
<evidence type="ECO:0000256" key="5">
    <source>
        <dbReference type="ARBA" id="ARBA00047503"/>
    </source>
</evidence>
<dbReference type="eggNOG" id="COG0859">
    <property type="taxonomic scope" value="Bacteria"/>
</dbReference>
<protein>
    <recommendedName>
        <fullName evidence="4">lipopolysaccharide heptosyltransferase II</fullName>
        <ecNumber evidence="4">2.4.99.24</ecNumber>
    </recommendedName>
</protein>
<keyword evidence="1" id="KW-0328">Glycosyltransferase</keyword>
<organism evidence="6">
    <name type="scientific">Chlorobium phaeobacteroides (strain BS1)</name>
    <dbReference type="NCBI Taxonomy" id="331678"/>
    <lineage>
        <taxon>Bacteria</taxon>
        <taxon>Pseudomonadati</taxon>
        <taxon>Chlorobiota</taxon>
        <taxon>Chlorobiia</taxon>
        <taxon>Chlorobiales</taxon>
        <taxon>Chlorobiaceae</taxon>
        <taxon>Chlorobium/Pelodictyon group</taxon>
        <taxon>Chlorobium</taxon>
    </lineage>
</organism>
<sequence length="324" mass="35434">MAPSVILMPNWIGDLLLALSVVMKMPEERLSGTTLLVPQQMTGLVGALSTLPHLPFARSSAEERRRTVEEVRCRGFRSIYLLPFSFSSALFAVKTGIPHRRGLSREFRRLLLTDPLPGKLRDRSHHILREYAEILQTAYVSPEKWEGVPVPPEKAYPGSIVFCPGAKYGPAKQWNNFPDLGRQLTAERIVVLGTNEERAAAGEIVRSAPGRVTDLTGRTSLQEAAAVMSAARAVVSNDSGLMHLAGFLGVPVIGIFGSTSPAWTRPLGRHAVTMSGSEPCAPCFRRECRYGHYRCLDAVTTADVMTEIAKLSSLHPIPPGKRGK</sequence>
<accession>B3ELJ5</accession>
<comment type="catalytic activity">
    <reaction evidence="5">
        <text>an L-alpha-D-Hep-(1-&gt;5)-[alpha-Kdo-(2-&gt;4)]-alpha-Kdo-(2-&gt;6)-lipid A + ADP-L-glycero-beta-D-manno-heptose = an L-alpha-D-Hep-(1-&gt;3)-L-alpha-D-Hep-(1-&gt;5)-[alpha-Kdo-(2-&gt;4)]-alpha-Kdo-(2-&gt;6)-lipid A + ADP + H(+)</text>
        <dbReference type="Rhea" id="RHEA:74071"/>
        <dbReference type="ChEBI" id="CHEBI:15378"/>
        <dbReference type="ChEBI" id="CHEBI:61506"/>
        <dbReference type="ChEBI" id="CHEBI:193068"/>
        <dbReference type="ChEBI" id="CHEBI:193069"/>
        <dbReference type="ChEBI" id="CHEBI:456216"/>
        <dbReference type="EC" id="2.4.99.24"/>
    </reaction>
</comment>
<gene>
    <name evidence="6" type="ordered locus">Cphamn1_0357</name>
</gene>
<proteinExistence type="inferred from homology"/>
<comment type="similarity">
    <text evidence="3">Belongs to the glycosyltransferase 9 family.</text>
</comment>
<name>B3ELJ5_CHLPB</name>
<dbReference type="OrthoDB" id="642366at2"/>
<evidence type="ECO:0000256" key="3">
    <source>
        <dbReference type="ARBA" id="ARBA00043995"/>
    </source>
</evidence>
<keyword evidence="2 6" id="KW-0808">Transferase</keyword>
<evidence type="ECO:0000256" key="2">
    <source>
        <dbReference type="ARBA" id="ARBA00022679"/>
    </source>
</evidence>
<dbReference type="GO" id="GO:0005829">
    <property type="term" value="C:cytosol"/>
    <property type="evidence" value="ECO:0007669"/>
    <property type="project" value="TreeGrafter"/>
</dbReference>
<dbReference type="EC" id="2.4.99.24" evidence="4"/>
<dbReference type="AlphaFoldDB" id="B3ELJ5"/>
<dbReference type="KEGG" id="cpb:Cphamn1_0357"/>
<dbReference type="NCBIfam" id="TIGR02195">
    <property type="entry name" value="heptsyl_trn_II"/>
    <property type="match status" value="1"/>
</dbReference>
<dbReference type="InterPro" id="IPR051199">
    <property type="entry name" value="LPS_LOS_Heptosyltrfase"/>
</dbReference>
<evidence type="ECO:0000313" key="6">
    <source>
        <dbReference type="EMBL" id="ACE03324.1"/>
    </source>
</evidence>
<reference evidence="6" key="1">
    <citation type="submission" date="2008-06" db="EMBL/GenBank/DDBJ databases">
        <title>Complete sequence of Chlorobium phaeobacteroides BS1.</title>
        <authorList>
            <consortium name="US DOE Joint Genome Institute"/>
            <person name="Lucas S."/>
            <person name="Copeland A."/>
            <person name="Lapidus A."/>
            <person name="Glavina del Rio T."/>
            <person name="Dalin E."/>
            <person name="Tice H."/>
            <person name="Bruce D."/>
            <person name="Goodwin L."/>
            <person name="Pitluck S."/>
            <person name="Schmutz J."/>
            <person name="Larimer F."/>
            <person name="Land M."/>
            <person name="Hauser L."/>
            <person name="Kyrpides N."/>
            <person name="Ovchinnikova G."/>
            <person name="Li T."/>
            <person name="Liu Z."/>
            <person name="Zhao F."/>
            <person name="Overmann J."/>
            <person name="Bryant D.A."/>
            <person name="Richardson P."/>
        </authorList>
    </citation>
    <scope>NUCLEOTIDE SEQUENCE [LARGE SCALE GENOMIC DNA]</scope>
    <source>
        <strain evidence="6">BS1</strain>
    </source>
</reference>
<evidence type="ECO:0000256" key="1">
    <source>
        <dbReference type="ARBA" id="ARBA00022676"/>
    </source>
</evidence>
<dbReference type="CAZy" id="GT9">
    <property type="family name" value="Glycosyltransferase Family 9"/>
</dbReference>
<dbReference type="STRING" id="331678.Cphamn1_0357"/>